<feature type="region of interest" description="Disordered" evidence="5">
    <location>
        <begin position="615"/>
        <end position="641"/>
    </location>
</feature>
<feature type="compositionally biased region" description="Pro residues" evidence="5">
    <location>
        <begin position="410"/>
        <end position="423"/>
    </location>
</feature>
<proteinExistence type="predicted"/>
<dbReference type="CDD" id="cd15534">
    <property type="entry name" value="PHD2_PHF12_Rco1"/>
    <property type="match status" value="1"/>
</dbReference>
<evidence type="ECO:0000259" key="6">
    <source>
        <dbReference type="PROSITE" id="PS50016"/>
    </source>
</evidence>
<feature type="region of interest" description="Disordered" evidence="5">
    <location>
        <begin position="403"/>
        <end position="602"/>
    </location>
</feature>
<dbReference type="PANTHER" id="PTHR47636:SF1">
    <property type="entry name" value="TRANSCRIPTIONAL REGULATORY PROTEIN RCO1"/>
    <property type="match status" value="1"/>
</dbReference>
<protein>
    <submittedName>
        <fullName evidence="7">Phd-finger domain-containing protein</fullName>
    </submittedName>
</protein>
<feature type="region of interest" description="Disordered" evidence="5">
    <location>
        <begin position="1143"/>
        <end position="1170"/>
    </location>
</feature>
<evidence type="ECO:0000256" key="2">
    <source>
        <dbReference type="ARBA" id="ARBA00022771"/>
    </source>
</evidence>
<evidence type="ECO:0000313" key="8">
    <source>
        <dbReference type="Proteomes" id="UP001629113"/>
    </source>
</evidence>
<feature type="domain" description="PHD-type" evidence="6">
    <location>
        <begin position="771"/>
        <end position="819"/>
    </location>
</feature>
<dbReference type="PROSITE" id="PS50016">
    <property type="entry name" value="ZF_PHD_2"/>
    <property type="match status" value="1"/>
</dbReference>
<dbReference type="Gene3D" id="3.30.40.10">
    <property type="entry name" value="Zinc/RING finger domain, C3HC4 (zinc finger)"/>
    <property type="match status" value="2"/>
</dbReference>
<accession>A0ABR4P768</accession>
<dbReference type="SMART" id="SM00249">
    <property type="entry name" value="PHD"/>
    <property type="match status" value="2"/>
</dbReference>
<keyword evidence="1" id="KW-0479">Metal-binding</keyword>
<dbReference type="InterPro" id="IPR019786">
    <property type="entry name" value="Zinc_finger_PHD-type_CS"/>
</dbReference>
<comment type="caution">
    <text evidence="7">The sequence shown here is derived from an EMBL/GenBank/DDBJ whole genome shotgun (WGS) entry which is preliminary data.</text>
</comment>
<feature type="compositionally biased region" description="Low complexity" evidence="5">
    <location>
        <begin position="588"/>
        <end position="598"/>
    </location>
</feature>
<dbReference type="EMBL" id="JBFCZG010000008">
    <property type="protein sequence ID" value="KAL3419138.1"/>
    <property type="molecule type" value="Genomic_DNA"/>
</dbReference>
<feature type="compositionally biased region" description="Polar residues" evidence="5">
    <location>
        <begin position="525"/>
        <end position="535"/>
    </location>
</feature>
<feature type="compositionally biased region" description="Low complexity" evidence="5">
    <location>
        <begin position="553"/>
        <end position="577"/>
    </location>
</feature>
<keyword evidence="8" id="KW-1185">Reference proteome</keyword>
<dbReference type="InterPro" id="IPR011011">
    <property type="entry name" value="Znf_FYVE_PHD"/>
</dbReference>
<feature type="compositionally biased region" description="Low complexity" evidence="5">
    <location>
        <begin position="498"/>
        <end position="507"/>
    </location>
</feature>
<dbReference type="SUPFAM" id="SSF57903">
    <property type="entry name" value="FYVE/PHD zinc finger"/>
    <property type="match status" value="2"/>
</dbReference>
<feature type="compositionally biased region" description="Polar residues" evidence="5">
    <location>
        <begin position="578"/>
        <end position="587"/>
    </location>
</feature>
<dbReference type="Proteomes" id="UP001629113">
    <property type="component" value="Unassembled WGS sequence"/>
</dbReference>
<dbReference type="InterPro" id="IPR013083">
    <property type="entry name" value="Znf_RING/FYVE/PHD"/>
</dbReference>
<feature type="compositionally biased region" description="Low complexity" evidence="5">
    <location>
        <begin position="424"/>
        <end position="439"/>
    </location>
</feature>
<feature type="compositionally biased region" description="Polar residues" evidence="5">
    <location>
        <begin position="169"/>
        <end position="178"/>
    </location>
</feature>
<evidence type="ECO:0000256" key="4">
    <source>
        <dbReference type="PROSITE-ProRule" id="PRU00146"/>
    </source>
</evidence>
<feature type="region of interest" description="Disordered" evidence="5">
    <location>
        <begin position="1"/>
        <end position="55"/>
    </location>
</feature>
<feature type="compositionally biased region" description="Low complexity" evidence="5">
    <location>
        <begin position="202"/>
        <end position="212"/>
    </location>
</feature>
<feature type="compositionally biased region" description="Polar residues" evidence="5">
    <location>
        <begin position="1"/>
        <end position="12"/>
    </location>
</feature>
<feature type="region of interest" description="Disordered" evidence="5">
    <location>
        <begin position="684"/>
        <end position="764"/>
    </location>
</feature>
<dbReference type="PANTHER" id="PTHR47636">
    <property type="entry name" value="TRANSCRIPTIONAL REGULATORY PROTEIN RCO1"/>
    <property type="match status" value="1"/>
</dbReference>
<dbReference type="CDD" id="cd15535">
    <property type="entry name" value="PHD1_Rco1"/>
    <property type="match status" value="1"/>
</dbReference>
<keyword evidence="2 4" id="KW-0863">Zinc-finger</keyword>
<evidence type="ECO:0000256" key="5">
    <source>
        <dbReference type="SAM" id="MobiDB-lite"/>
    </source>
</evidence>
<feature type="region of interest" description="Disordered" evidence="5">
    <location>
        <begin position="863"/>
        <end position="883"/>
    </location>
</feature>
<feature type="compositionally biased region" description="Polar residues" evidence="5">
    <location>
        <begin position="241"/>
        <end position="251"/>
    </location>
</feature>
<dbReference type="InterPro" id="IPR001965">
    <property type="entry name" value="Znf_PHD"/>
</dbReference>
<name>A0ABR4P768_9HELO</name>
<evidence type="ECO:0000256" key="3">
    <source>
        <dbReference type="ARBA" id="ARBA00022833"/>
    </source>
</evidence>
<organism evidence="7 8">
    <name type="scientific">Phlyctema vagabunda</name>
    <dbReference type="NCBI Taxonomy" id="108571"/>
    <lineage>
        <taxon>Eukaryota</taxon>
        <taxon>Fungi</taxon>
        <taxon>Dikarya</taxon>
        <taxon>Ascomycota</taxon>
        <taxon>Pezizomycotina</taxon>
        <taxon>Leotiomycetes</taxon>
        <taxon>Helotiales</taxon>
        <taxon>Dermateaceae</taxon>
        <taxon>Phlyctema</taxon>
    </lineage>
</organism>
<reference evidence="7 8" key="1">
    <citation type="submission" date="2024-06" db="EMBL/GenBank/DDBJ databases">
        <title>Complete genome of Phlyctema vagabunda strain 19-DSS-EL-015.</title>
        <authorList>
            <person name="Fiorenzani C."/>
        </authorList>
    </citation>
    <scope>NUCLEOTIDE SEQUENCE [LARGE SCALE GENOMIC DNA]</scope>
    <source>
        <strain evidence="7 8">19-DSS-EL-015</strain>
    </source>
</reference>
<feature type="compositionally biased region" description="Polar residues" evidence="5">
    <location>
        <begin position="185"/>
        <end position="200"/>
    </location>
</feature>
<dbReference type="PROSITE" id="PS01359">
    <property type="entry name" value="ZF_PHD_1"/>
    <property type="match status" value="1"/>
</dbReference>
<sequence>MSNSRPTRSRVSSPFVGPNATNDPPKVSRESATKSQTSLDKWVEPPLPAPRPSFADAGIARHGVVANMAPLGTRPSSKVMKNARAESADSGRYAPVARRSGLGASAVSSSTASREPELEPEGTVEGTPDSGRLPVANEAPNRRSESIQAEVSEPGEPLTPAQEMESLASPMSPSQEGSTAMLAQPSDSSIVKESAISSVPKSGLSVPSPLQVPSSRTVADLIIAANPPRVHQSPYGPPPAQLSQSPHSQASPVPVFKAGRRDSSHDSLLHVQRSSFSVEKVDRIVESAVTIAVEQRRWPTAYALRTTWDEHRSDARTVKLFDCIYDQRASDEQRREFAALMKSKKKEGKKDKTADYYFNGDGSDAPVLPPLPTSTIKTTSSSFAGFLGPPVFQTPVYKTPYQTPYAAPRPSTPVPPLAPPVNPSGPVQEPNSSSSSLLLPQPPHLNEPITMADDDSRPAKKHKGNDFEASDLNIHKSLNGMSNVTTPEQVPVKERAKSPTSDSSLSSVDETLIDSDDFMGPASPRANSAETPSHARNNRDEPISSPKALGPKTLTFSTATLPSSSSSSLTQPPASSSRATDNPNNEMPSVVAPSSPASQLPFFKPKKDLKRVSGTAYDANDLPSQQKKRAKHVTERSVQVEDSFERGHGTLDHVEDAANGIDLAAQAPVKRPTTVRLLNNGRRYNYDSEAGSSPTNLDFKPDLAPGSRSDSRAATPVGASRPSRKPKSGTGLRVKLSPMKKKGGTAGIPRAGGERSPVGNSTAQQAQTEHDDFCSACGGNGELVCCDGCLRAFHYKCVDPPMIEEALPEDWFCFDCRPQRNDRSSQGQNVFSLLMSRMNAKNPSSFHLTKDIREHFEGVKTGASGEYEESAVPEKPKNRPGYDEAPDYFRLKDSKGNPILCHHCHKSASHPDRMIIPCGFCGLSWHLDCLDPPLAKEPAVAKKWKCPAHVDDLMSATPGNLGPAHRVRKAKGASAITPAFSRGLKNNGYIEVENMASEEEDDGFYEHREYGQVYKLPERGIKLDFISKVKAKCHNGAYNPQFPAPFSASYKPEAAASQVPFDKRSIEEKQAALNLASIASHLPDTSQTLINALIAHAAPNVISLIAQGDATNLESGRLTESDHTALAAMEKLIAQMRSGHNADAKMATPPLDEGNKVNPENKDEDTDMLN</sequence>
<dbReference type="Pfam" id="PF00628">
    <property type="entry name" value="PHD"/>
    <property type="match status" value="2"/>
</dbReference>
<gene>
    <name evidence="7" type="ORF">PVAG01_09360</name>
</gene>
<feature type="compositionally biased region" description="Basic and acidic residues" evidence="5">
    <location>
        <begin position="872"/>
        <end position="883"/>
    </location>
</feature>
<feature type="region of interest" description="Disordered" evidence="5">
    <location>
        <begin position="228"/>
        <end position="252"/>
    </location>
</feature>
<dbReference type="InterPro" id="IPR019787">
    <property type="entry name" value="Znf_PHD-finger"/>
</dbReference>
<feature type="compositionally biased region" description="Basic and acidic residues" evidence="5">
    <location>
        <begin position="632"/>
        <end position="641"/>
    </location>
</feature>
<dbReference type="InterPro" id="IPR052819">
    <property type="entry name" value="Chromatin_regulatory_protein"/>
</dbReference>
<evidence type="ECO:0000256" key="1">
    <source>
        <dbReference type="ARBA" id="ARBA00022723"/>
    </source>
</evidence>
<feature type="region of interest" description="Disordered" evidence="5">
    <location>
        <begin position="69"/>
        <end position="212"/>
    </location>
</feature>
<keyword evidence="3" id="KW-0862">Zinc</keyword>
<feature type="compositionally biased region" description="Polar residues" evidence="5">
    <location>
        <begin position="479"/>
        <end position="488"/>
    </location>
</feature>
<evidence type="ECO:0000313" key="7">
    <source>
        <dbReference type="EMBL" id="KAL3419138.1"/>
    </source>
</evidence>